<dbReference type="Gene3D" id="3.30.70.870">
    <property type="entry name" value="Elongation Factor G (Translational Gtpase), domain 3"/>
    <property type="match status" value="1"/>
</dbReference>
<dbReference type="GO" id="GO:0005525">
    <property type="term" value="F:GTP binding"/>
    <property type="evidence" value="ECO:0007669"/>
    <property type="project" value="UniProtKB-KW"/>
</dbReference>
<dbReference type="Gene3D" id="2.40.30.10">
    <property type="entry name" value="Translation factors"/>
    <property type="match status" value="1"/>
</dbReference>
<dbReference type="OrthoDB" id="1726542at2759"/>
<evidence type="ECO:0000256" key="2">
    <source>
        <dbReference type="ARBA" id="ARBA00022917"/>
    </source>
</evidence>
<accession>A0A087G3V5</accession>
<dbReference type="Gene3D" id="3.30.70.240">
    <property type="match status" value="1"/>
</dbReference>
<name>A0A087G3V5_ARAAL</name>
<dbReference type="SUPFAM" id="SSF54980">
    <property type="entry name" value="EF-G C-terminal domain-like"/>
    <property type="match status" value="1"/>
</dbReference>
<dbReference type="FunFam" id="3.30.70.240:FF:000002">
    <property type="entry name" value="GTP-binding protein TypA"/>
    <property type="match status" value="1"/>
</dbReference>
<reference evidence="6" key="1">
    <citation type="journal article" date="2015" name="Nat. Plants">
        <title>Genome expansion of Arabis alpina linked with retrotransposition and reduced symmetric DNA methylation.</title>
        <authorList>
            <person name="Willing E.M."/>
            <person name="Rawat V."/>
            <person name="Mandakova T."/>
            <person name="Maumus F."/>
            <person name="James G.V."/>
            <person name="Nordstroem K.J."/>
            <person name="Becker C."/>
            <person name="Warthmann N."/>
            <person name="Chica C."/>
            <person name="Szarzynska B."/>
            <person name="Zytnicki M."/>
            <person name="Albani M.C."/>
            <person name="Kiefer C."/>
            <person name="Bergonzi S."/>
            <person name="Castaings L."/>
            <person name="Mateos J.L."/>
            <person name="Berns M.C."/>
            <person name="Bujdoso N."/>
            <person name="Piofczyk T."/>
            <person name="de Lorenzo L."/>
            <person name="Barrero-Sicilia C."/>
            <person name="Mateos I."/>
            <person name="Piednoel M."/>
            <person name="Hagmann J."/>
            <person name="Chen-Min-Tao R."/>
            <person name="Iglesias-Fernandez R."/>
            <person name="Schuster S.C."/>
            <person name="Alonso-Blanco C."/>
            <person name="Roudier F."/>
            <person name="Carbonero P."/>
            <person name="Paz-Ares J."/>
            <person name="Davis S.J."/>
            <person name="Pecinka A."/>
            <person name="Quesneville H."/>
            <person name="Colot V."/>
            <person name="Lysak M.A."/>
            <person name="Weigel D."/>
            <person name="Coupland G."/>
            <person name="Schneeberger K."/>
        </authorList>
    </citation>
    <scope>NUCLEOTIDE SEQUENCE [LARGE SCALE GENOMIC DNA]</scope>
    <source>
        <strain evidence="6">cv. Pajares</strain>
    </source>
</reference>
<keyword evidence="6" id="KW-1185">Reference proteome</keyword>
<sequence length="190" mass="20476">VVKLMKKKGTTIVSIDAAGAGDIICMAGLTAPSIGHTVASTEVTTALPTVELDPPTISMTFGVNDSPLAGRDGTHLTGGRIGDRLFAEAETNLAINVIPRLYKTEKGQRLEPIEEVTIEINEEHVGVVLEALSHRRGEVIDMGPVPRDDGRTRLSLTCPSRGLVAYRCVFSSDTRGTGFMHHAFLTYEKY</sequence>
<feature type="domain" description="Elongation factor EFG" evidence="4">
    <location>
        <begin position="110"/>
        <end position="190"/>
    </location>
</feature>
<feature type="non-terminal residue" evidence="5">
    <location>
        <position position="1"/>
    </location>
</feature>
<evidence type="ECO:0000256" key="1">
    <source>
        <dbReference type="ARBA" id="ARBA00022741"/>
    </source>
</evidence>
<dbReference type="eggNOG" id="KOG0462">
    <property type="taxonomic scope" value="Eukaryota"/>
</dbReference>
<dbReference type="GO" id="GO:0032790">
    <property type="term" value="P:ribosome disassembly"/>
    <property type="evidence" value="ECO:0007669"/>
    <property type="project" value="TreeGrafter"/>
</dbReference>
<dbReference type="PANTHER" id="PTHR43261:SF1">
    <property type="entry name" value="RIBOSOME-RELEASING FACTOR 2, MITOCHONDRIAL"/>
    <property type="match status" value="1"/>
</dbReference>
<dbReference type="PANTHER" id="PTHR43261">
    <property type="entry name" value="TRANSLATION ELONGATION FACTOR G-RELATED"/>
    <property type="match status" value="1"/>
</dbReference>
<dbReference type="Proteomes" id="UP000029120">
    <property type="component" value="Unassembled WGS sequence"/>
</dbReference>
<dbReference type="Gramene" id="KFK24557">
    <property type="protein sequence ID" value="KFK24557"/>
    <property type="gene ID" value="AALP_AAs43596U000100"/>
</dbReference>
<evidence type="ECO:0000313" key="6">
    <source>
        <dbReference type="Proteomes" id="UP000029120"/>
    </source>
</evidence>
<keyword evidence="1" id="KW-0547">Nucleotide-binding</keyword>
<dbReference type="InterPro" id="IPR035651">
    <property type="entry name" value="BipA_V"/>
</dbReference>
<evidence type="ECO:0000259" key="4">
    <source>
        <dbReference type="Pfam" id="PF00679"/>
    </source>
</evidence>
<protein>
    <recommendedName>
        <fullName evidence="4">Elongation factor EFG domain-containing protein</fullName>
    </recommendedName>
</protein>
<dbReference type="GO" id="GO:0005739">
    <property type="term" value="C:mitochondrion"/>
    <property type="evidence" value="ECO:0007669"/>
    <property type="project" value="TreeGrafter"/>
</dbReference>
<evidence type="ECO:0000313" key="5">
    <source>
        <dbReference type="EMBL" id="KFK24557.1"/>
    </source>
</evidence>
<evidence type="ECO:0000256" key="3">
    <source>
        <dbReference type="ARBA" id="ARBA00023134"/>
    </source>
</evidence>
<proteinExistence type="predicted"/>
<gene>
    <name evidence="5" type="ORF">AALP_AAs43596U000100</name>
</gene>
<dbReference type="InterPro" id="IPR035647">
    <property type="entry name" value="EFG_III/V"/>
</dbReference>
<dbReference type="GO" id="GO:0032543">
    <property type="term" value="P:mitochondrial translation"/>
    <property type="evidence" value="ECO:0007669"/>
    <property type="project" value="TreeGrafter"/>
</dbReference>
<dbReference type="CDD" id="cd03710">
    <property type="entry name" value="BipA_TypA_C"/>
    <property type="match status" value="1"/>
</dbReference>
<dbReference type="Pfam" id="PF00679">
    <property type="entry name" value="EFG_C"/>
    <property type="match status" value="1"/>
</dbReference>
<keyword evidence="2" id="KW-0648">Protein biosynthesis</keyword>
<dbReference type="EMBL" id="KL967662">
    <property type="protein sequence ID" value="KFK24557.1"/>
    <property type="molecule type" value="Genomic_DNA"/>
</dbReference>
<dbReference type="GO" id="GO:0003924">
    <property type="term" value="F:GTPase activity"/>
    <property type="evidence" value="ECO:0007669"/>
    <property type="project" value="TreeGrafter"/>
</dbReference>
<dbReference type="InterPro" id="IPR000640">
    <property type="entry name" value="EFG_V-like"/>
</dbReference>
<dbReference type="AlphaFoldDB" id="A0A087G3V5"/>
<keyword evidence="3" id="KW-0342">GTP-binding</keyword>
<organism evidence="5 6">
    <name type="scientific">Arabis alpina</name>
    <name type="common">Alpine rock-cress</name>
    <dbReference type="NCBI Taxonomy" id="50452"/>
    <lineage>
        <taxon>Eukaryota</taxon>
        <taxon>Viridiplantae</taxon>
        <taxon>Streptophyta</taxon>
        <taxon>Embryophyta</taxon>
        <taxon>Tracheophyta</taxon>
        <taxon>Spermatophyta</taxon>
        <taxon>Magnoliopsida</taxon>
        <taxon>eudicotyledons</taxon>
        <taxon>Gunneridae</taxon>
        <taxon>Pentapetalae</taxon>
        <taxon>rosids</taxon>
        <taxon>malvids</taxon>
        <taxon>Brassicales</taxon>
        <taxon>Brassicaceae</taxon>
        <taxon>Arabideae</taxon>
        <taxon>Arabis</taxon>
    </lineage>
</organism>